<feature type="coiled-coil region" evidence="1">
    <location>
        <begin position="152"/>
        <end position="193"/>
    </location>
</feature>
<feature type="compositionally biased region" description="Polar residues" evidence="2">
    <location>
        <begin position="337"/>
        <end position="357"/>
    </location>
</feature>
<evidence type="ECO:0000313" key="4">
    <source>
        <dbReference type="Proteomes" id="UP000253664"/>
    </source>
</evidence>
<feature type="compositionally biased region" description="Basic residues" evidence="2">
    <location>
        <begin position="224"/>
        <end position="235"/>
    </location>
</feature>
<feature type="compositionally biased region" description="Pro residues" evidence="2">
    <location>
        <begin position="211"/>
        <end position="223"/>
    </location>
</feature>
<keyword evidence="4" id="KW-1185">Reference proteome</keyword>
<dbReference type="OrthoDB" id="4203839at2759"/>
<dbReference type="EMBL" id="LKCN02000001">
    <property type="protein sequence ID" value="RCI16099.1"/>
    <property type="molecule type" value="Genomic_DNA"/>
</dbReference>
<feature type="compositionally biased region" description="Gly residues" evidence="2">
    <location>
        <begin position="358"/>
        <end position="372"/>
    </location>
</feature>
<feature type="region of interest" description="Disordered" evidence="2">
    <location>
        <begin position="201"/>
        <end position="277"/>
    </location>
</feature>
<proteinExistence type="predicted"/>
<protein>
    <submittedName>
        <fullName evidence="3">Uncharacterized protein</fullName>
    </submittedName>
</protein>
<evidence type="ECO:0000256" key="2">
    <source>
        <dbReference type="SAM" id="MobiDB-lite"/>
    </source>
</evidence>
<dbReference type="STRING" id="1330021.A0A367LNW8"/>
<feature type="region of interest" description="Disordered" evidence="2">
    <location>
        <begin position="1"/>
        <end position="38"/>
    </location>
</feature>
<keyword evidence="1" id="KW-0175">Coiled coil</keyword>
<feature type="compositionally biased region" description="Low complexity" evidence="2">
    <location>
        <begin position="246"/>
        <end position="270"/>
    </location>
</feature>
<evidence type="ECO:0000313" key="3">
    <source>
        <dbReference type="EMBL" id="RCI16099.1"/>
    </source>
</evidence>
<feature type="compositionally biased region" description="Polar residues" evidence="2">
    <location>
        <begin position="14"/>
        <end position="24"/>
    </location>
</feature>
<comment type="caution">
    <text evidence="3">The sequence shown here is derived from an EMBL/GenBank/DDBJ whole genome shotgun (WGS) entry which is preliminary data.</text>
</comment>
<name>A0A367LNW8_9HYPO</name>
<dbReference type="Proteomes" id="UP000253664">
    <property type="component" value="Unassembled WGS sequence"/>
</dbReference>
<gene>
    <name evidence="3" type="ORF">L249_2330</name>
</gene>
<feature type="region of interest" description="Disordered" evidence="2">
    <location>
        <begin position="321"/>
        <end position="413"/>
    </location>
</feature>
<organism evidence="3 4">
    <name type="scientific">Ophiocordyceps polyrhachis-furcata BCC 54312</name>
    <dbReference type="NCBI Taxonomy" id="1330021"/>
    <lineage>
        <taxon>Eukaryota</taxon>
        <taxon>Fungi</taxon>
        <taxon>Dikarya</taxon>
        <taxon>Ascomycota</taxon>
        <taxon>Pezizomycotina</taxon>
        <taxon>Sordariomycetes</taxon>
        <taxon>Hypocreomycetidae</taxon>
        <taxon>Hypocreales</taxon>
        <taxon>Ophiocordycipitaceae</taxon>
        <taxon>Ophiocordyceps</taxon>
    </lineage>
</organism>
<evidence type="ECO:0000256" key="1">
    <source>
        <dbReference type="SAM" id="Coils"/>
    </source>
</evidence>
<feature type="compositionally biased region" description="Polar residues" evidence="2">
    <location>
        <begin position="402"/>
        <end position="412"/>
    </location>
</feature>
<dbReference type="AlphaFoldDB" id="A0A367LNW8"/>
<sequence length="755" mass="81604">MTDSDTKKAYSIRTPEQSASSPHTPQREMLSVDFSSPSVGLPRAERLKQMAVHHVKRQRVKTIKPAFAKLRHTQDILVKAQHALRRMPGHDANDLVSSLQEVGQMVSGETTQLVDAIMNLTLDQEDSEQAMARMSIDANLAQAKTKDQLQSIVSLRADVKAERERREAAEVKARSALETVESLKEEIKRLREASGHDHLVQVGESASRQGSPPPPPPPPPPSHPRPHPHRHHHHPINVERPDVLLSSSSSSWTTPQNSRTTTTTTTTTEMGPPPPPQCRQVVRHVDNGTTPVRVAAASVFQATTPLGPPKFGPLQVGPPRAPASMARGGGGSWGRSVSTFAPPSTGLFQQAQTSSRRGNGGGAGGGAGGGGFQPLPRYRSADQHQQHHNHNHNHNHHNNNNDAFSHHQQLQHQYRPATAMGRRDNYFPTTPPFGGGGGGVVVGGGSGGAGAGAGAGGGGGPAAAAGRSGRFGRFTDSSGSGPVIQLTDRAIGAWNEQIVDLYGSIRHFVSRHAGEPDGGGSIMAAGSGGLWPVLLAMYHPLSEHEATSYLDFHLRSESSKCCVVTRVIVDYVVNRVWVAGAWTGSDSRTSYELLDVERDLEATSSSSSSARQSLLNQQASIISQIMKNEQGTNWHRNKMDDISRSLQGTLQPLMNRFFNHGDARRDLDRVAEAAWELSSKMLASRLTFDFRFPDIGARFSSQSMLPIWPRLEPAELQAKHWRVAFVTTPVITCRNDTGVGISAHSVALADVFCMQ</sequence>
<reference evidence="3 4" key="1">
    <citation type="journal article" date="2015" name="BMC Genomics">
        <title>Insights from the genome of Ophiocordyceps polyrhachis-furcata to pathogenicity and host specificity in insect fungi.</title>
        <authorList>
            <person name="Wichadakul D."/>
            <person name="Kobmoo N."/>
            <person name="Ingsriswang S."/>
            <person name="Tangphatsornruang S."/>
            <person name="Chantasingh D."/>
            <person name="Luangsa-ard J.J."/>
            <person name="Eurwilaichitr L."/>
        </authorList>
    </citation>
    <scope>NUCLEOTIDE SEQUENCE [LARGE SCALE GENOMIC DNA]</scope>
    <source>
        <strain evidence="3 4">BCC 54312</strain>
    </source>
</reference>
<feature type="compositionally biased region" description="Basic residues" evidence="2">
    <location>
        <begin position="386"/>
        <end position="397"/>
    </location>
</feature>
<accession>A0A367LNW8</accession>